<keyword evidence="2" id="KW-0805">Transcription regulation</keyword>
<proteinExistence type="inferred from homology"/>
<organism evidence="6 7">
    <name type="scientific">Spongiactinospora rosea</name>
    <dbReference type="NCBI Taxonomy" id="2248750"/>
    <lineage>
        <taxon>Bacteria</taxon>
        <taxon>Bacillati</taxon>
        <taxon>Actinomycetota</taxon>
        <taxon>Actinomycetes</taxon>
        <taxon>Streptosporangiales</taxon>
        <taxon>Streptosporangiaceae</taxon>
        <taxon>Spongiactinospora</taxon>
    </lineage>
</organism>
<reference evidence="6 7" key="1">
    <citation type="submission" date="2018-06" db="EMBL/GenBank/DDBJ databases">
        <title>Sphaerisporangium craniellae sp. nov., isolated from a marine sponge in the South China Sea.</title>
        <authorList>
            <person name="Li L."/>
        </authorList>
    </citation>
    <scope>NUCLEOTIDE SEQUENCE [LARGE SCALE GENOMIC DNA]</scope>
    <source>
        <strain evidence="6 7">LHW63015</strain>
    </source>
</reference>
<keyword evidence="3" id="KW-0238">DNA-binding</keyword>
<dbReference type="InterPro" id="IPR000847">
    <property type="entry name" value="LysR_HTH_N"/>
</dbReference>
<dbReference type="GO" id="GO:0032993">
    <property type="term" value="C:protein-DNA complex"/>
    <property type="evidence" value="ECO:0007669"/>
    <property type="project" value="TreeGrafter"/>
</dbReference>
<dbReference type="Gene3D" id="1.10.10.10">
    <property type="entry name" value="Winged helix-like DNA-binding domain superfamily/Winged helix DNA-binding domain"/>
    <property type="match status" value="1"/>
</dbReference>
<dbReference type="AlphaFoldDB" id="A0A366LS91"/>
<evidence type="ECO:0000256" key="1">
    <source>
        <dbReference type="ARBA" id="ARBA00009437"/>
    </source>
</evidence>
<sequence length="121" mass="13235">MELDLGAVRAFLAVVDDGHFTEAAARMGMSQQAVSKRFAELESDLGVPLPIRSRAGVGPSPDGQAFLPHARALIGMADQATAMFAARRRPRLIAHVKDRYRPFTPESQWLPTPDRPLYPGP</sequence>
<dbReference type="PROSITE" id="PS50931">
    <property type="entry name" value="HTH_LYSR"/>
    <property type="match status" value="1"/>
</dbReference>
<evidence type="ECO:0000259" key="5">
    <source>
        <dbReference type="PROSITE" id="PS50931"/>
    </source>
</evidence>
<dbReference type="InterPro" id="IPR036390">
    <property type="entry name" value="WH_DNA-bd_sf"/>
</dbReference>
<evidence type="ECO:0000256" key="3">
    <source>
        <dbReference type="ARBA" id="ARBA00023125"/>
    </source>
</evidence>
<gene>
    <name evidence="6" type="ORF">DP939_28695</name>
</gene>
<comment type="caution">
    <text evidence="6">The sequence shown here is derived from an EMBL/GenBank/DDBJ whole genome shotgun (WGS) entry which is preliminary data.</text>
</comment>
<dbReference type="PRINTS" id="PR00039">
    <property type="entry name" value="HTHLYSR"/>
</dbReference>
<dbReference type="GO" id="GO:0003700">
    <property type="term" value="F:DNA-binding transcription factor activity"/>
    <property type="evidence" value="ECO:0007669"/>
    <property type="project" value="InterPro"/>
</dbReference>
<dbReference type="GO" id="GO:0003677">
    <property type="term" value="F:DNA binding"/>
    <property type="evidence" value="ECO:0007669"/>
    <property type="project" value="UniProtKB-KW"/>
</dbReference>
<accession>A0A366LS91</accession>
<keyword evidence="7" id="KW-1185">Reference proteome</keyword>
<dbReference type="Proteomes" id="UP000253303">
    <property type="component" value="Unassembled WGS sequence"/>
</dbReference>
<feature type="domain" description="HTH lysR-type" evidence="5">
    <location>
        <begin position="3"/>
        <end position="60"/>
    </location>
</feature>
<protein>
    <recommendedName>
        <fullName evidence="5">HTH lysR-type domain-containing protein</fullName>
    </recommendedName>
</protein>
<dbReference type="PANTHER" id="PTHR30346:SF0">
    <property type="entry name" value="HCA OPERON TRANSCRIPTIONAL ACTIVATOR HCAR"/>
    <property type="match status" value="1"/>
</dbReference>
<evidence type="ECO:0000256" key="4">
    <source>
        <dbReference type="ARBA" id="ARBA00023163"/>
    </source>
</evidence>
<evidence type="ECO:0000313" key="6">
    <source>
        <dbReference type="EMBL" id="RBQ16778.1"/>
    </source>
</evidence>
<evidence type="ECO:0000256" key="2">
    <source>
        <dbReference type="ARBA" id="ARBA00023015"/>
    </source>
</evidence>
<dbReference type="InterPro" id="IPR036388">
    <property type="entry name" value="WH-like_DNA-bd_sf"/>
</dbReference>
<name>A0A366LS91_9ACTN</name>
<comment type="similarity">
    <text evidence="1">Belongs to the LysR transcriptional regulatory family.</text>
</comment>
<dbReference type="SUPFAM" id="SSF46785">
    <property type="entry name" value="Winged helix' DNA-binding domain"/>
    <property type="match status" value="1"/>
</dbReference>
<dbReference type="Pfam" id="PF00126">
    <property type="entry name" value="HTH_1"/>
    <property type="match status" value="1"/>
</dbReference>
<dbReference type="EMBL" id="QMEY01000015">
    <property type="protein sequence ID" value="RBQ16778.1"/>
    <property type="molecule type" value="Genomic_DNA"/>
</dbReference>
<dbReference type="PANTHER" id="PTHR30346">
    <property type="entry name" value="TRANSCRIPTIONAL DUAL REGULATOR HCAR-RELATED"/>
    <property type="match status" value="1"/>
</dbReference>
<keyword evidence="4" id="KW-0804">Transcription</keyword>
<dbReference type="OrthoDB" id="3828349at2"/>
<evidence type="ECO:0000313" key="7">
    <source>
        <dbReference type="Proteomes" id="UP000253303"/>
    </source>
</evidence>